<proteinExistence type="predicted"/>
<dbReference type="AlphaFoldDB" id="A0AAW1DH74"/>
<dbReference type="Proteomes" id="UP001461498">
    <property type="component" value="Unassembled WGS sequence"/>
</dbReference>
<comment type="caution">
    <text evidence="1">The sequence shown here is derived from an EMBL/GenBank/DDBJ whole genome shotgun (WGS) entry which is preliminary data.</text>
</comment>
<reference evidence="1 2" key="1">
    <citation type="submission" date="2022-12" db="EMBL/GenBank/DDBJ databases">
        <title>Chromosome-level genome assembly of true bugs.</title>
        <authorList>
            <person name="Ma L."/>
            <person name="Li H."/>
        </authorList>
    </citation>
    <scope>NUCLEOTIDE SEQUENCE [LARGE SCALE GENOMIC DNA]</scope>
    <source>
        <strain evidence="1">Lab_2022b</strain>
    </source>
</reference>
<sequence>MKNSGVISKCTACLNVQLKMQRKSRIEKFQQSSIHLFHCYYPNLQVASCLSTAIENGRSPKPVWQPTYNVCHHYEE</sequence>
<protein>
    <submittedName>
        <fullName evidence="1">Uncharacterized protein</fullName>
    </submittedName>
</protein>
<organism evidence="1 2">
    <name type="scientific">Rhynocoris fuscipes</name>
    <dbReference type="NCBI Taxonomy" id="488301"/>
    <lineage>
        <taxon>Eukaryota</taxon>
        <taxon>Metazoa</taxon>
        <taxon>Ecdysozoa</taxon>
        <taxon>Arthropoda</taxon>
        <taxon>Hexapoda</taxon>
        <taxon>Insecta</taxon>
        <taxon>Pterygota</taxon>
        <taxon>Neoptera</taxon>
        <taxon>Paraneoptera</taxon>
        <taxon>Hemiptera</taxon>
        <taxon>Heteroptera</taxon>
        <taxon>Panheteroptera</taxon>
        <taxon>Cimicomorpha</taxon>
        <taxon>Reduviidae</taxon>
        <taxon>Harpactorinae</taxon>
        <taxon>Harpactorini</taxon>
        <taxon>Rhynocoris</taxon>
    </lineage>
</organism>
<evidence type="ECO:0000313" key="1">
    <source>
        <dbReference type="EMBL" id="KAK9510334.1"/>
    </source>
</evidence>
<accession>A0AAW1DH74</accession>
<dbReference type="EMBL" id="JAPXFL010000002">
    <property type="protein sequence ID" value="KAK9510334.1"/>
    <property type="molecule type" value="Genomic_DNA"/>
</dbReference>
<name>A0AAW1DH74_9HEMI</name>
<gene>
    <name evidence="1" type="ORF">O3M35_005140</name>
</gene>
<keyword evidence="2" id="KW-1185">Reference proteome</keyword>
<evidence type="ECO:0000313" key="2">
    <source>
        <dbReference type="Proteomes" id="UP001461498"/>
    </source>
</evidence>